<gene>
    <name evidence="3" type="ORF">AXK60_22290</name>
    <name evidence="2" type="ORF">AXK61_18800</name>
</gene>
<reference evidence="4" key="1">
    <citation type="submission" date="2016-02" db="EMBL/GenBank/DDBJ databases">
        <authorList>
            <person name="Wen L."/>
            <person name="He K."/>
            <person name="Yang H."/>
        </authorList>
    </citation>
    <scope>NUCLEOTIDE SEQUENCE [LARGE SCALE GENOMIC DNA]</scope>
    <source>
        <strain evidence="4">JCM 15929</strain>
    </source>
</reference>
<organism evidence="3 4">
    <name type="scientific">Tsukamurella pseudospumae</name>
    <dbReference type="NCBI Taxonomy" id="239498"/>
    <lineage>
        <taxon>Bacteria</taxon>
        <taxon>Bacillati</taxon>
        <taxon>Actinomycetota</taxon>
        <taxon>Actinomycetes</taxon>
        <taxon>Mycobacteriales</taxon>
        <taxon>Tsukamurellaceae</taxon>
        <taxon>Tsukamurella</taxon>
    </lineage>
</organism>
<dbReference type="AlphaFoldDB" id="A0A138AU87"/>
<protein>
    <submittedName>
        <fullName evidence="3">Uncharacterized protein</fullName>
    </submittedName>
</protein>
<dbReference type="Proteomes" id="UP000070409">
    <property type="component" value="Unassembled WGS sequence"/>
</dbReference>
<name>A0A138AU87_9ACTN</name>
<dbReference type="RefSeq" id="WP_068570271.1">
    <property type="nucleotide sequence ID" value="NZ_LSRE01000011.1"/>
</dbReference>
<feature type="transmembrane region" description="Helical" evidence="1">
    <location>
        <begin position="58"/>
        <end position="78"/>
    </location>
</feature>
<accession>A0A138AU87</accession>
<dbReference type="EMBL" id="LSRE01000011">
    <property type="protein sequence ID" value="KXO98987.1"/>
    <property type="molecule type" value="Genomic_DNA"/>
</dbReference>
<dbReference type="Proteomes" id="UP000070258">
    <property type="component" value="Unassembled WGS sequence"/>
</dbReference>
<evidence type="ECO:0000313" key="3">
    <source>
        <dbReference type="EMBL" id="KXP13994.1"/>
    </source>
</evidence>
<keyword evidence="1" id="KW-0812">Transmembrane</keyword>
<dbReference type="EMBL" id="LSRF01000008">
    <property type="protein sequence ID" value="KXP13994.1"/>
    <property type="molecule type" value="Genomic_DNA"/>
</dbReference>
<feature type="transmembrane region" description="Helical" evidence="1">
    <location>
        <begin position="130"/>
        <end position="151"/>
    </location>
</feature>
<keyword evidence="5" id="KW-1185">Reference proteome</keyword>
<evidence type="ECO:0000313" key="2">
    <source>
        <dbReference type="EMBL" id="KXO98987.1"/>
    </source>
</evidence>
<evidence type="ECO:0000313" key="4">
    <source>
        <dbReference type="Proteomes" id="UP000070258"/>
    </source>
</evidence>
<evidence type="ECO:0000313" key="5">
    <source>
        <dbReference type="Proteomes" id="UP000070409"/>
    </source>
</evidence>
<feature type="transmembrane region" description="Helical" evidence="1">
    <location>
        <begin position="99"/>
        <end position="118"/>
    </location>
</feature>
<reference evidence="2 5" key="2">
    <citation type="submission" date="2016-02" db="EMBL/GenBank/DDBJ databases">
        <authorList>
            <person name="Teng J.L."/>
            <person name="Tang Y."/>
            <person name="Huang Y."/>
            <person name="Guo F."/>
            <person name="Wei W."/>
            <person name="Chen J.H."/>
            <person name="Wong S.Y."/>
            <person name="Lau S.K."/>
            <person name="Woo P.C."/>
        </authorList>
    </citation>
    <scope>NUCLEOTIDE SEQUENCE [LARGE SCALE GENOMIC DNA]</scope>
    <source>
        <strain evidence="2 5">JCM 13375</strain>
    </source>
</reference>
<reference evidence="3" key="3">
    <citation type="submission" date="2016-02" db="EMBL/GenBank/DDBJ databases">
        <authorList>
            <person name="Teng J.L."/>
            <person name="Yang Y."/>
            <person name="Huang Y."/>
            <person name="Guo F."/>
            <person name="Wei W."/>
            <person name="Chen J.H."/>
            <person name="Wong S.Y."/>
            <person name="Lau S.K."/>
            <person name="Woo P.C."/>
        </authorList>
    </citation>
    <scope>NUCLEOTIDE SEQUENCE</scope>
    <source>
        <strain evidence="3">JCM 15929</strain>
    </source>
</reference>
<dbReference type="STRING" id="239498.AXK60_22290"/>
<proteinExistence type="predicted"/>
<keyword evidence="1" id="KW-0472">Membrane</keyword>
<feature type="transmembrane region" description="Helical" evidence="1">
    <location>
        <begin position="33"/>
        <end position="52"/>
    </location>
</feature>
<dbReference type="OrthoDB" id="4552676at2"/>
<evidence type="ECO:0000256" key="1">
    <source>
        <dbReference type="SAM" id="Phobius"/>
    </source>
</evidence>
<sequence length="170" mass="18234">MSADTKLEEFILAPSDPAWGDERNRDEYYRANAIASFWSIYAFFGVAIVAAAEGAVAAALLALVAPGAIQMTAVQRYCRRHGVPLSQVLSMFNRGRRRWISLATTIPLGLAALILILLHEGGRFRDLGTLAGGLVGGVVGAGAAFVALRVLASRERKSEERAAAEDDVFE</sequence>
<keyword evidence="1" id="KW-1133">Transmembrane helix</keyword>
<comment type="caution">
    <text evidence="3">The sequence shown here is derived from an EMBL/GenBank/DDBJ whole genome shotgun (WGS) entry which is preliminary data.</text>
</comment>